<dbReference type="InterPro" id="IPR002502">
    <property type="entry name" value="Amidase_domain"/>
</dbReference>
<dbReference type="InterPro" id="IPR036505">
    <property type="entry name" value="Amidase/PGRP_sf"/>
</dbReference>
<organism evidence="3 4">
    <name type="scientific">Geodermatophilus ruber</name>
    <dbReference type="NCBI Taxonomy" id="504800"/>
    <lineage>
        <taxon>Bacteria</taxon>
        <taxon>Bacillati</taxon>
        <taxon>Actinomycetota</taxon>
        <taxon>Actinomycetes</taxon>
        <taxon>Geodermatophilales</taxon>
        <taxon>Geodermatophilaceae</taxon>
        <taxon>Geodermatophilus</taxon>
    </lineage>
</organism>
<evidence type="ECO:0000313" key="4">
    <source>
        <dbReference type="Proteomes" id="UP000199152"/>
    </source>
</evidence>
<dbReference type="InParanoid" id="A0A1I4EUJ4"/>
<evidence type="ECO:0000256" key="1">
    <source>
        <dbReference type="SAM" id="MobiDB-lite"/>
    </source>
</evidence>
<dbReference type="GO" id="GO:0009253">
    <property type="term" value="P:peptidoglycan catabolic process"/>
    <property type="evidence" value="ECO:0007669"/>
    <property type="project" value="InterPro"/>
</dbReference>
<dbReference type="OrthoDB" id="3998183at2"/>
<protein>
    <recommendedName>
        <fullName evidence="2">N-acetylmuramoyl-L-alanine amidase domain-containing protein</fullName>
    </recommendedName>
</protein>
<feature type="region of interest" description="Disordered" evidence="1">
    <location>
        <begin position="1"/>
        <end position="22"/>
    </location>
</feature>
<dbReference type="EMBL" id="FOSW01000006">
    <property type="protein sequence ID" value="SFL08873.1"/>
    <property type="molecule type" value="Genomic_DNA"/>
</dbReference>
<feature type="domain" description="N-acetylmuramoyl-L-alanine amidase" evidence="2">
    <location>
        <begin position="27"/>
        <end position="155"/>
    </location>
</feature>
<dbReference type="GO" id="GO:0008745">
    <property type="term" value="F:N-acetylmuramoyl-L-alanine amidase activity"/>
    <property type="evidence" value="ECO:0007669"/>
    <property type="project" value="InterPro"/>
</dbReference>
<dbReference type="AlphaFoldDB" id="A0A1I4EUJ4"/>
<keyword evidence="4" id="KW-1185">Reference proteome</keyword>
<dbReference type="SUPFAM" id="SSF55846">
    <property type="entry name" value="N-acetylmuramoyl-L-alanine amidase-like"/>
    <property type="match status" value="1"/>
</dbReference>
<dbReference type="Proteomes" id="UP000199152">
    <property type="component" value="Unassembled WGS sequence"/>
</dbReference>
<proteinExistence type="predicted"/>
<dbReference type="Gene3D" id="3.40.80.10">
    <property type="entry name" value="Peptidoglycan recognition protein-like"/>
    <property type="match status" value="1"/>
</dbReference>
<sequence length="311" mass="33251">MARDPGSTWRPLPEAGPPDGHAKTQMIYHSTGSLAPASAIGNYFAQENVAVESTFIVGWGPHDPTLQIMDSTDRADANGSANQRAISVEVVGDGIGPYNEWQIAECVRLGRWARREHAIPPRVIPSEPAGGFGWHVMFGAPGPWTSVRGKICPGPRRIQQLQDTVFPAVFAGTPAPEEDDLTPQQAAQLDFVFKRIAGRDVQRWIKGGPELGGFVVLDQWEDGAWPARSADVGDVIGILRTVQSGDQRVLAEISSAFHQEADRDAANMASLTTQLAAIGNGDPAILAKALREALGPELAAEVAARLDPTTS</sequence>
<dbReference type="RefSeq" id="WP_091324569.1">
    <property type="nucleotide sequence ID" value="NZ_FOSW01000006.1"/>
</dbReference>
<dbReference type="Pfam" id="PF01510">
    <property type="entry name" value="Amidase_2"/>
    <property type="match status" value="1"/>
</dbReference>
<reference evidence="3 4" key="1">
    <citation type="submission" date="2016-10" db="EMBL/GenBank/DDBJ databases">
        <authorList>
            <person name="de Groot N.N."/>
        </authorList>
    </citation>
    <scope>NUCLEOTIDE SEQUENCE [LARGE SCALE GENOMIC DNA]</scope>
    <source>
        <strain evidence="3 4">DSM 45317</strain>
    </source>
</reference>
<evidence type="ECO:0000313" key="3">
    <source>
        <dbReference type="EMBL" id="SFL08873.1"/>
    </source>
</evidence>
<gene>
    <name evidence="3" type="ORF">SAMN04488085_106178</name>
</gene>
<name>A0A1I4EUJ4_9ACTN</name>
<accession>A0A1I4EUJ4</accession>
<evidence type="ECO:0000259" key="2">
    <source>
        <dbReference type="Pfam" id="PF01510"/>
    </source>
</evidence>